<feature type="region of interest" description="Disordered" evidence="5">
    <location>
        <begin position="348"/>
        <end position="374"/>
    </location>
</feature>
<keyword evidence="2 6" id="KW-0812">Transmembrane</keyword>
<dbReference type="PANTHER" id="PTHR30566">
    <property type="entry name" value="YNAI-RELATED MECHANOSENSITIVE ION CHANNEL"/>
    <property type="match status" value="1"/>
</dbReference>
<keyword evidence="4 6" id="KW-0472">Membrane</keyword>
<name>A0A895YI84_9ACTN</name>
<feature type="transmembrane region" description="Helical" evidence="6">
    <location>
        <begin position="125"/>
        <end position="146"/>
    </location>
</feature>
<feature type="domain" description="Mechanosensitive ion channel MscS" evidence="7">
    <location>
        <begin position="174"/>
        <end position="240"/>
    </location>
</feature>
<reference evidence="8" key="1">
    <citation type="submission" date="2021-02" db="EMBL/GenBank/DDBJ databases">
        <title>Natrosporangium hydrolyticum gen. nov., sp. nov, a haloalkaliphilic actinobacterium from a soda solonchak soil.</title>
        <authorList>
            <person name="Sorokin D.Y."/>
            <person name="Khijniak T.V."/>
            <person name="Zakharycheva A.P."/>
            <person name="Boueva O.V."/>
            <person name="Ariskina E.V."/>
            <person name="Hahnke R.L."/>
            <person name="Bunk B."/>
            <person name="Sproer C."/>
            <person name="Schumann P."/>
            <person name="Evtushenko L.I."/>
            <person name="Kublanov I.V."/>
        </authorList>
    </citation>
    <scope>NUCLEOTIDE SEQUENCE</scope>
    <source>
        <strain evidence="8">DSM 106523</strain>
    </source>
</reference>
<evidence type="ECO:0000256" key="3">
    <source>
        <dbReference type="ARBA" id="ARBA00022989"/>
    </source>
</evidence>
<evidence type="ECO:0000256" key="2">
    <source>
        <dbReference type="ARBA" id="ARBA00022692"/>
    </source>
</evidence>
<evidence type="ECO:0000256" key="1">
    <source>
        <dbReference type="ARBA" id="ARBA00004370"/>
    </source>
</evidence>
<keyword evidence="9" id="KW-1185">Reference proteome</keyword>
<dbReference type="RefSeq" id="WP_239677947.1">
    <property type="nucleotide sequence ID" value="NZ_CP070499.1"/>
</dbReference>
<proteinExistence type="predicted"/>
<dbReference type="InterPro" id="IPR006685">
    <property type="entry name" value="MscS_channel_2nd"/>
</dbReference>
<organism evidence="8 9">
    <name type="scientific">Natronosporangium hydrolyticum</name>
    <dbReference type="NCBI Taxonomy" id="2811111"/>
    <lineage>
        <taxon>Bacteria</taxon>
        <taxon>Bacillati</taxon>
        <taxon>Actinomycetota</taxon>
        <taxon>Actinomycetes</taxon>
        <taxon>Micromonosporales</taxon>
        <taxon>Micromonosporaceae</taxon>
        <taxon>Natronosporangium</taxon>
    </lineage>
</organism>
<feature type="transmembrane region" description="Helical" evidence="6">
    <location>
        <begin position="79"/>
        <end position="98"/>
    </location>
</feature>
<keyword evidence="3 6" id="KW-1133">Transmembrane helix</keyword>
<evidence type="ECO:0000256" key="4">
    <source>
        <dbReference type="ARBA" id="ARBA00023136"/>
    </source>
</evidence>
<dbReference type="AlphaFoldDB" id="A0A895YI84"/>
<evidence type="ECO:0000256" key="5">
    <source>
        <dbReference type="SAM" id="MobiDB-lite"/>
    </source>
</evidence>
<feature type="transmembrane region" description="Helical" evidence="6">
    <location>
        <begin position="12"/>
        <end position="29"/>
    </location>
</feature>
<feature type="transmembrane region" description="Helical" evidence="6">
    <location>
        <begin position="152"/>
        <end position="171"/>
    </location>
</feature>
<dbReference type="PANTHER" id="PTHR30566:SF25">
    <property type="entry name" value="INNER MEMBRANE PROTEIN"/>
    <property type="match status" value="1"/>
</dbReference>
<dbReference type="Proteomes" id="UP000662857">
    <property type="component" value="Chromosome"/>
</dbReference>
<accession>A0A895YI84</accession>
<comment type="subcellular location">
    <subcellularLocation>
        <location evidence="1">Membrane</location>
    </subcellularLocation>
</comment>
<dbReference type="GO" id="GO:0016020">
    <property type="term" value="C:membrane"/>
    <property type="evidence" value="ECO:0007669"/>
    <property type="project" value="UniProtKB-SubCell"/>
</dbReference>
<dbReference type="GO" id="GO:0055085">
    <property type="term" value="P:transmembrane transport"/>
    <property type="evidence" value="ECO:0007669"/>
    <property type="project" value="InterPro"/>
</dbReference>
<protein>
    <submittedName>
        <fullName evidence="8">Mechanosensitive ion channel</fullName>
    </submittedName>
</protein>
<evidence type="ECO:0000256" key="6">
    <source>
        <dbReference type="SAM" id="Phobius"/>
    </source>
</evidence>
<feature type="transmembrane region" description="Helical" evidence="6">
    <location>
        <begin position="50"/>
        <end position="67"/>
    </location>
</feature>
<dbReference type="SUPFAM" id="SSF50182">
    <property type="entry name" value="Sm-like ribonucleoproteins"/>
    <property type="match status" value="1"/>
</dbReference>
<gene>
    <name evidence="8" type="ORF">JQS43_05325</name>
</gene>
<dbReference type="InterPro" id="IPR010920">
    <property type="entry name" value="LSM_dom_sf"/>
</dbReference>
<evidence type="ECO:0000313" key="8">
    <source>
        <dbReference type="EMBL" id="QSB15762.1"/>
    </source>
</evidence>
<sequence length="374" mass="41106">MLTFLADLFVPMLATLAALVLVFIGHRLLRFLGRRSTLARDLVSRAYRPAQVAAALLAWWLTLWLLADEPWHEPVLHGLLLGLIAAGGWLAVALLNVLTDTALRRLRLEGRDPLVARRIRTRLKVAHRVTLAVVSTVAGGIMLITFESVRTVGVSLLASAGLVGIVAALAAQSMLSNFFAGLQVAFGDSLRLDDVVVVEGEWGWIEEITLRHVVLKIWDERRLILPTSYFTTTPFENWTKSERQLLGTVELDVDWSVPFDEMRAELRRVLSNTPLWDGRECGLQVIDGTGNAVRVRALVSARDSSAQWQLRCLVREQLIGWLQRVHPTALPRLRTDVAATAVPEGSAVPGAGAILRQPGGAGADGARPDQRSVR</sequence>
<dbReference type="Gene3D" id="1.10.287.1260">
    <property type="match status" value="1"/>
</dbReference>
<dbReference type="EMBL" id="CP070499">
    <property type="protein sequence ID" value="QSB15762.1"/>
    <property type="molecule type" value="Genomic_DNA"/>
</dbReference>
<evidence type="ECO:0000259" key="7">
    <source>
        <dbReference type="Pfam" id="PF00924"/>
    </source>
</evidence>
<dbReference type="InterPro" id="IPR023408">
    <property type="entry name" value="MscS_beta-dom_sf"/>
</dbReference>
<dbReference type="Gene3D" id="2.30.30.60">
    <property type="match status" value="1"/>
</dbReference>
<dbReference type="KEGG" id="nhy:JQS43_05325"/>
<dbReference type="Pfam" id="PF00924">
    <property type="entry name" value="MS_channel_2nd"/>
    <property type="match status" value="1"/>
</dbReference>
<evidence type="ECO:0000313" key="9">
    <source>
        <dbReference type="Proteomes" id="UP000662857"/>
    </source>
</evidence>